<dbReference type="InterPro" id="IPR003010">
    <property type="entry name" value="C-N_Hydrolase"/>
</dbReference>
<evidence type="ECO:0000313" key="3">
    <source>
        <dbReference type="EMBL" id="QFR49652.1"/>
    </source>
</evidence>
<accession>A0A5P8P1Q0</accession>
<dbReference type="EMBL" id="CP043617">
    <property type="protein sequence ID" value="QFR49652.1"/>
    <property type="molecule type" value="Genomic_DNA"/>
</dbReference>
<dbReference type="InterPro" id="IPR050345">
    <property type="entry name" value="Aliph_Amidase/BUP"/>
</dbReference>
<feature type="domain" description="CN hydrolase" evidence="2">
    <location>
        <begin position="17"/>
        <end position="242"/>
    </location>
</feature>
<proteinExistence type="predicted"/>
<sequence>MRAAVLQLSSQGMSSTKLYNYIRIANKKGVKLLLLGEYILNPFFKELESMSLSMIKEQADFQIKMLKELSNTYHITIVAPMVIVKKDKIYKYVVKFAPSSTSYYQQQLLINYPHWNEKKYFSNEQEELKTPLIFKIEGFKFAIMNGYEIHFDEMFEKLKDKNIDCLLLPGVSTFDSYERWKALILSRAFTHNIYILRANRIGDYDDKDFLWNFYGDSLLASPNGELLEHLGNKEELMIVQMNHLEVVKSRRVWAFRENLSKI</sequence>
<name>A0A5P8P1Q0_9BACT</name>
<dbReference type="InterPro" id="IPR036526">
    <property type="entry name" value="C-N_Hydrolase_sf"/>
</dbReference>
<dbReference type="RefSeq" id="WP_152307599.1">
    <property type="nucleotide sequence ID" value="NZ_CP043617.1"/>
</dbReference>
<dbReference type="GO" id="GO:0033388">
    <property type="term" value="P:putrescine biosynthetic process from arginine"/>
    <property type="evidence" value="ECO:0007669"/>
    <property type="project" value="TreeGrafter"/>
</dbReference>
<dbReference type="PANTHER" id="PTHR43674">
    <property type="entry name" value="NITRILASE C965.09-RELATED"/>
    <property type="match status" value="1"/>
</dbReference>
<dbReference type="CDD" id="cd07197">
    <property type="entry name" value="nitrilase"/>
    <property type="match status" value="1"/>
</dbReference>
<dbReference type="GO" id="GO:0050126">
    <property type="term" value="F:N-carbamoylputrescine amidase activity"/>
    <property type="evidence" value="ECO:0007669"/>
    <property type="project" value="TreeGrafter"/>
</dbReference>
<dbReference type="Gene3D" id="3.60.110.10">
    <property type="entry name" value="Carbon-nitrogen hydrolase"/>
    <property type="match status" value="1"/>
</dbReference>
<evidence type="ECO:0000256" key="1">
    <source>
        <dbReference type="ARBA" id="ARBA00022801"/>
    </source>
</evidence>
<dbReference type="Proteomes" id="UP000326944">
    <property type="component" value="Chromosome"/>
</dbReference>
<protein>
    <submittedName>
        <fullName evidence="3">Carbon-nitrogen hydrolase family protein</fullName>
    </submittedName>
</protein>
<gene>
    <name evidence="3" type="ORF">FJR48_07870</name>
</gene>
<keyword evidence="4" id="KW-1185">Reference proteome</keyword>
<dbReference type="AlphaFoldDB" id="A0A5P8P1Q0"/>
<dbReference type="OrthoDB" id="5357560at2"/>
<evidence type="ECO:0000313" key="4">
    <source>
        <dbReference type="Proteomes" id="UP000326944"/>
    </source>
</evidence>
<dbReference type="KEGG" id="sulg:FJR48_07870"/>
<reference evidence="3 4" key="1">
    <citation type="submission" date="2019-09" db="EMBL/GenBank/DDBJ databases">
        <title>Sulfurimonas gotlandica sp. nov., a chemoautotrophic and psychrotolerant epsilonproteobacterium isolated from a pelagic redoxcline, and an emended description of the genus Sulfurimonas.</title>
        <authorList>
            <person name="Wang S."/>
            <person name="Jiang L."/>
            <person name="Shao S."/>
        </authorList>
    </citation>
    <scope>NUCLEOTIDE SEQUENCE [LARGE SCALE GENOMIC DNA]</scope>
    <source>
        <strain evidence="3 4">GYSZ_1</strain>
    </source>
</reference>
<dbReference type="SUPFAM" id="SSF56317">
    <property type="entry name" value="Carbon-nitrogen hydrolase"/>
    <property type="match status" value="1"/>
</dbReference>
<dbReference type="PANTHER" id="PTHR43674:SF2">
    <property type="entry name" value="BETA-UREIDOPROPIONASE"/>
    <property type="match status" value="1"/>
</dbReference>
<keyword evidence="1 3" id="KW-0378">Hydrolase</keyword>
<dbReference type="Pfam" id="PF00795">
    <property type="entry name" value="CN_hydrolase"/>
    <property type="match status" value="1"/>
</dbReference>
<evidence type="ECO:0000259" key="2">
    <source>
        <dbReference type="Pfam" id="PF00795"/>
    </source>
</evidence>
<organism evidence="3 4">
    <name type="scientific">Sulfurimonas lithotrophica</name>
    <dbReference type="NCBI Taxonomy" id="2590022"/>
    <lineage>
        <taxon>Bacteria</taxon>
        <taxon>Pseudomonadati</taxon>
        <taxon>Campylobacterota</taxon>
        <taxon>Epsilonproteobacteria</taxon>
        <taxon>Campylobacterales</taxon>
        <taxon>Sulfurimonadaceae</taxon>
        <taxon>Sulfurimonas</taxon>
    </lineage>
</organism>